<sequence>MKKRSTITTRRWPPKHSRSVTGAAFEGITRQLRSSSVIFVEADDGNQMQDNGGSDSAGHPSPVPSSWSKKPIPDGSTKGR</sequence>
<evidence type="ECO:0000313" key="2">
    <source>
        <dbReference type="EMBL" id="PPQ96334.1"/>
    </source>
</evidence>
<proteinExistence type="predicted"/>
<dbReference type="InParanoid" id="A0A409XZY2"/>
<dbReference type="Proteomes" id="UP000284706">
    <property type="component" value="Unassembled WGS sequence"/>
</dbReference>
<name>A0A409XZY2_9AGAR</name>
<gene>
    <name evidence="2" type="ORF">CVT26_004960</name>
</gene>
<dbReference type="AlphaFoldDB" id="A0A409XZY2"/>
<protein>
    <submittedName>
        <fullName evidence="2">Uncharacterized protein</fullName>
    </submittedName>
</protein>
<organism evidence="2 3">
    <name type="scientific">Gymnopilus dilepis</name>
    <dbReference type="NCBI Taxonomy" id="231916"/>
    <lineage>
        <taxon>Eukaryota</taxon>
        <taxon>Fungi</taxon>
        <taxon>Dikarya</taxon>
        <taxon>Basidiomycota</taxon>
        <taxon>Agaricomycotina</taxon>
        <taxon>Agaricomycetes</taxon>
        <taxon>Agaricomycetidae</taxon>
        <taxon>Agaricales</taxon>
        <taxon>Agaricineae</taxon>
        <taxon>Hymenogastraceae</taxon>
        <taxon>Gymnopilus</taxon>
    </lineage>
</organism>
<evidence type="ECO:0000313" key="3">
    <source>
        <dbReference type="Proteomes" id="UP000284706"/>
    </source>
</evidence>
<evidence type="ECO:0000256" key="1">
    <source>
        <dbReference type="SAM" id="MobiDB-lite"/>
    </source>
</evidence>
<accession>A0A409XZY2</accession>
<feature type="region of interest" description="Disordered" evidence="1">
    <location>
        <begin position="1"/>
        <end position="24"/>
    </location>
</feature>
<dbReference type="EMBL" id="NHYE01001379">
    <property type="protein sequence ID" value="PPQ96334.1"/>
    <property type="molecule type" value="Genomic_DNA"/>
</dbReference>
<reference evidence="2 3" key="1">
    <citation type="journal article" date="2018" name="Evol. Lett.">
        <title>Horizontal gene cluster transfer increased hallucinogenic mushroom diversity.</title>
        <authorList>
            <person name="Reynolds H.T."/>
            <person name="Vijayakumar V."/>
            <person name="Gluck-Thaler E."/>
            <person name="Korotkin H.B."/>
            <person name="Matheny P.B."/>
            <person name="Slot J.C."/>
        </authorList>
    </citation>
    <scope>NUCLEOTIDE SEQUENCE [LARGE SCALE GENOMIC DNA]</scope>
    <source>
        <strain evidence="2 3">SRW20</strain>
    </source>
</reference>
<feature type="region of interest" description="Disordered" evidence="1">
    <location>
        <begin position="39"/>
        <end position="80"/>
    </location>
</feature>
<keyword evidence="3" id="KW-1185">Reference proteome</keyword>
<comment type="caution">
    <text evidence="2">The sequence shown here is derived from an EMBL/GenBank/DDBJ whole genome shotgun (WGS) entry which is preliminary data.</text>
</comment>